<keyword evidence="7 12" id="KW-0997">Cell inner membrane</keyword>
<evidence type="ECO:0000256" key="7">
    <source>
        <dbReference type="ARBA" id="ARBA00022519"/>
    </source>
</evidence>
<reference evidence="13 14" key="1">
    <citation type="submission" date="2024-07" db="EMBL/GenBank/DDBJ databases">
        <authorList>
            <person name="Ren Q."/>
        </authorList>
    </citation>
    <scope>NUCLEOTIDE SEQUENCE [LARGE SCALE GENOMIC DNA]</scope>
    <source>
        <strain evidence="13 14">REN37</strain>
    </source>
</reference>
<evidence type="ECO:0000256" key="5">
    <source>
        <dbReference type="ARBA" id="ARBA00022448"/>
    </source>
</evidence>
<comment type="caution">
    <text evidence="13">The sequence shown here is derived from an EMBL/GenBank/DDBJ whole genome shotgun (WGS) entry which is preliminary data.</text>
</comment>
<keyword evidence="9 12" id="KW-0201">Cytochrome c-type biogenesis</keyword>
<dbReference type="RefSeq" id="WP_369455536.1">
    <property type="nucleotide sequence ID" value="NZ_JBGCUO010000001.1"/>
</dbReference>
<evidence type="ECO:0000313" key="14">
    <source>
        <dbReference type="Proteomes" id="UP001562065"/>
    </source>
</evidence>
<evidence type="ECO:0000256" key="12">
    <source>
        <dbReference type="RuleBase" id="RU363101"/>
    </source>
</evidence>
<dbReference type="PROSITE" id="PS50096">
    <property type="entry name" value="IQ"/>
    <property type="match status" value="1"/>
</dbReference>
<evidence type="ECO:0000256" key="10">
    <source>
        <dbReference type="ARBA" id="ARBA00022989"/>
    </source>
</evidence>
<protein>
    <recommendedName>
        <fullName evidence="4 12">Heme exporter protein D</fullName>
    </recommendedName>
</protein>
<keyword evidence="5 12" id="KW-0813">Transport</keyword>
<dbReference type="InterPro" id="IPR007078">
    <property type="entry name" value="Haem_export_protD_CcmD"/>
</dbReference>
<accession>A0ABV4AHJ2</accession>
<dbReference type="InterPro" id="IPR052075">
    <property type="entry name" value="Heme_exporter_D"/>
</dbReference>
<keyword evidence="14" id="KW-1185">Reference proteome</keyword>
<evidence type="ECO:0000256" key="9">
    <source>
        <dbReference type="ARBA" id="ARBA00022748"/>
    </source>
</evidence>
<sequence>MYFESLQALWQMNGHGPYVWSAFGLGAALIAANVIWALARGRAVRRDIRRQLERQQAMREKP</sequence>
<dbReference type="NCBIfam" id="TIGR03141">
    <property type="entry name" value="cytochro_ccmD"/>
    <property type="match status" value="1"/>
</dbReference>
<proteinExistence type="inferred from homology"/>
<keyword evidence="6 12" id="KW-1003">Cell membrane</keyword>
<dbReference type="Proteomes" id="UP001562065">
    <property type="component" value="Unassembled WGS sequence"/>
</dbReference>
<dbReference type="Pfam" id="PF04995">
    <property type="entry name" value="CcmD"/>
    <property type="match status" value="1"/>
</dbReference>
<evidence type="ECO:0000256" key="11">
    <source>
        <dbReference type="ARBA" id="ARBA00023136"/>
    </source>
</evidence>
<evidence type="ECO:0000256" key="1">
    <source>
        <dbReference type="ARBA" id="ARBA00002442"/>
    </source>
</evidence>
<organism evidence="13 14">
    <name type="scientific">Isoalcanivorax beigongshangi</name>
    <dbReference type="NCBI Taxonomy" id="3238810"/>
    <lineage>
        <taxon>Bacteria</taxon>
        <taxon>Pseudomonadati</taxon>
        <taxon>Pseudomonadota</taxon>
        <taxon>Gammaproteobacteria</taxon>
        <taxon>Oceanospirillales</taxon>
        <taxon>Alcanivoracaceae</taxon>
        <taxon>Isoalcanivorax</taxon>
    </lineage>
</organism>
<evidence type="ECO:0000256" key="6">
    <source>
        <dbReference type="ARBA" id="ARBA00022475"/>
    </source>
</evidence>
<evidence type="ECO:0000256" key="2">
    <source>
        <dbReference type="ARBA" id="ARBA00004377"/>
    </source>
</evidence>
<feature type="transmembrane region" description="Helical" evidence="12">
    <location>
        <begin position="20"/>
        <end position="39"/>
    </location>
</feature>
<dbReference type="PANTHER" id="PTHR37531:SF1">
    <property type="entry name" value="HEME EXPORTER PROTEIN D"/>
    <property type="match status" value="1"/>
</dbReference>
<evidence type="ECO:0000256" key="3">
    <source>
        <dbReference type="ARBA" id="ARBA00008741"/>
    </source>
</evidence>
<dbReference type="EMBL" id="JBGCUO010000001">
    <property type="protein sequence ID" value="MEY1662300.1"/>
    <property type="molecule type" value="Genomic_DNA"/>
</dbReference>
<dbReference type="PANTHER" id="PTHR37531">
    <property type="entry name" value="HEME EXPORTER PROTEIN D"/>
    <property type="match status" value="1"/>
</dbReference>
<evidence type="ECO:0000313" key="13">
    <source>
        <dbReference type="EMBL" id="MEY1662300.1"/>
    </source>
</evidence>
<keyword evidence="11 12" id="KW-0472">Membrane</keyword>
<comment type="subcellular location">
    <subcellularLocation>
        <location evidence="2 12">Cell inner membrane</location>
        <topology evidence="2 12">Single-pass membrane protein</topology>
    </subcellularLocation>
</comment>
<name>A0ABV4AHJ2_9GAMM</name>
<keyword evidence="8 12" id="KW-0812">Transmembrane</keyword>
<evidence type="ECO:0000256" key="8">
    <source>
        <dbReference type="ARBA" id="ARBA00022692"/>
    </source>
</evidence>
<comment type="similarity">
    <text evidence="3 12">Belongs to the CcmD/CycX/HelD family.</text>
</comment>
<evidence type="ECO:0000256" key="4">
    <source>
        <dbReference type="ARBA" id="ARBA00016461"/>
    </source>
</evidence>
<gene>
    <name evidence="13" type="primary">ccmD</name>
    <name evidence="13" type="ORF">AB5I84_09095</name>
</gene>
<keyword evidence="10 12" id="KW-1133">Transmembrane helix</keyword>
<comment type="function">
    <text evidence="1 12">Required for the export of heme to the periplasm for the biogenesis of c-type cytochromes.</text>
</comment>